<evidence type="ECO:0000256" key="2">
    <source>
        <dbReference type="ARBA" id="ARBA00022801"/>
    </source>
</evidence>
<protein>
    <recommendedName>
        <fullName evidence="3">N-sulphoglucosamine sulphohydrolase C-terminal domain-containing protein</fullName>
    </recommendedName>
</protein>
<dbReference type="InterPro" id="IPR050738">
    <property type="entry name" value="Sulfatase"/>
</dbReference>
<evidence type="ECO:0000259" key="3">
    <source>
        <dbReference type="Pfam" id="PF16347"/>
    </source>
</evidence>
<comment type="similarity">
    <text evidence="1">Belongs to the sulfatase family.</text>
</comment>
<feature type="non-terminal residue" evidence="4">
    <location>
        <position position="1"/>
    </location>
</feature>
<dbReference type="Pfam" id="PF16347">
    <property type="entry name" value="SGSH_C"/>
    <property type="match status" value="1"/>
</dbReference>
<proteinExistence type="inferred from homology"/>
<sequence length="251" mass="27903">HGEMLGDHGQWQKNSPFEASVRVPMLVRLPSRFAAGAVNGDLVSLLDLMPTMLELAEVDYPGQSALLGTSLLGCEGGGLAQKREDYVIEIGRGASRWLSLRGHRWKYNYWMADGWEELLDLENDPQELNNLLLGKVNAEDSQRADAMKVELTAWEAAHGFEDSLDENGVLRNFGRSPTDHTKMGTNGQFPRWVARLPDGEQAVMESRGETVLNAIHKENSFTLEEINLKAFKENGGSLAGTPQQRLLDEIE</sequence>
<dbReference type="SUPFAM" id="SSF53649">
    <property type="entry name" value="Alkaline phosphatase-like"/>
    <property type="match status" value="1"/>
</dbReference>
<gene>
    <name evidence="4" type="ORF">METZ01_LOCUS258816</name>
</gene>
<dbReference type="AlphaFoldDB" id="A0A382J3F3"/>
<evidence type="ECO:0000256" key="1">
    <source>
        <dbReference type="ARBA" id="ARBA00008779"/>
    </source>
</evidence>
<dbReference type="PANTHER" id="PTHR42693:SF53">
    <property type="entry name" value="ENDO-4-O-SULFATASE"/>
    <property type="match status" value="1"/>
</dbReference>
<dbReference type="InterPro" id="IPR032506">
    <property type="entry name" value="SGSH_C"/>
</dbReference>
<dbReference type="PANTHER" id="PTHR42693">
    <property type="entry name" value="ARYLSULFATASE FAMILY MEMBER"/>
    <property type="match status" value="1"/>
</dbReference>
<feature type="domain" description="N-sulphoglucosamine sulphohydrolase C-terminal" evidence="3">
    <location>
        <begin position="6"/>
        <end position="135"/>
    </location>
</feature>
<dbReference type="GO" id="GO:0004065">
    <property type="term" value="F:arylsulfatase activity"/>
    <property type="evidence" value="ECO:0007669"/>
    <property type="project" value="TreeGrafter"/>
</dbReference>
<evidence type="ECO:0000313" key="4">
    <source>
        <dbReference type="EMBL" id="SVC05962.1"/>
    </source>
</evidence>
<reference evidence="4" key="1">
    <citation type="submission" date="2018-05" db="EMBL/GenBank/DDBJ databases">
        <authorList>
            <person name="Lanie J.A."/>
            <person name="Ng W.-L."/>
            <person name="Kazmierczak K.M."/>
            <person name="Andrzejewski T.M."/>
            <person name="Davidsen T.M."/>
            <person name="Wayne K.J."/>
            <person name="Tettelin H."/>
            <person name="Glass J.I."/>
            <person name="Rusch D."/>
            <person name="Podicherti R."/>
            <person name="Tsui H.-C.T."/>
            <person name="Winkler M.E."/>
        </authorList>
    </citation>
    <scope>NUCLEOTIDE SEQUENCE</scope>
</reference>
<dbReference type="InterPro" id="IPR017850">
    <property type="entry name" value="Alkaline_phosphatase_core_sf"/>
</dbReference>
<accession>A0A382J3F3</accession>
<dbReference type="EMBL" id="UINC01071224">
    <property type="protein sequence ID" value="SVC05962.1"/>
    <property type="molecule type" value="Genomic_DNA"/>
</dbReference>
<name>A0A382J3F3_9ZZZZ</name>
<dbReference type="Gene3D" id="3.40.720.10">
    <property type="entry name" value="Alkaline Phosphatase, subunit A"/>
    <property type="match status" value="1"/>
</dbReference>
<organism evidence="4">
    <name type="scientific">marine metagenome</name>
    <dbReference type="NCBI Taxonomy" id="408172"/>
    <lineage>
        <taxon>unclassified sequences</taxon>
        <taxon>metagenomes</taxon>
        <taxon>ecological metagenomes</taxon>
    </lineage>
</organism>
<keyword evidence="2" id="KW-0378">Hydrolase</keyword>